<gene>
    <name evidence="3" type="ORF">ER308_20350</name>
</gene>
<feature type="domain" description="MftR C-terminal" evidence="2">
    <location>
        <begin position="48"/>
        <end position="156"/>
    </location>
</feature>
<evidence type="ECO:0000259" key="2">
    <source>
        <dbReference type="Pfam" id="PF17754"/>
    </source>
</evidence>
<dbReference type="OrthoDB" id="3787664at2"/>
<dbReference type="AlphaFoldDB" id="A0A411YKH0"/>
<keyword evidence="1" id="KW-0175">Coiled coil</keyword>
<protein>
    <recommendedName>
        <fullName evidence="2">MftR C-terminal domain-containing protein</fullName>
    </recommendedName>
</protein>
<accession>A0A411YKH0</accession>
<dbReference type="KEGG" id="erz:ER308_20350"/>
<sequence length="167" mass="18709">MTLGSVCHPRAFRYFPRKEDLVGLPFEDEVEPWVRAFRERPAGERFDEAVRAAAGALGRDHRRDPEAWRRRRALIDGDPALRERRRGAAMVRQQRLADAIAARLTLDVGDPRVPALAAGALAAFEVASAAWARRPEAERTSERYEAELDAAHRRLASVEECLTTPVG</sequence>
<proteinExistence type="predicted"/>
<reference evidence="3 4" key="1">
    <citation type="submission" date="2019-01" db="EMBL/GenBank/DDBJ databases">
        <title>Egibacter rhizosphaerae EGI 80759T.</title>
        <authorList>
            <person name="Chen D.-D."/>
            <person name="Tian Y."/>
            <person name="Jiao J.-Y."/>
            <person name="Zhang X.-T."/>
            <person name="Zhang Y.-G."/>
            <person name="Zhang Y."/>
            <person name="Xiao M."/>
            <person name="Shu W.-S."/>
            <person name="Li W.-J."/>
        </authorList>
    </citation>
    <scope>NUCLEOTIDE SEQUENCE [LARGE SCALE GENOMIC DNA]</scope>
    <source>
        <strain evidence="3 4">EGI 80759</strain>
    </source>
</reference>
<evidence type="ECO:0000256" key="1">
    <source>
        <dbReference type="SAM" id="Coils"/>
    </source>
</evidence>
<dbReference type="Pfam" id="PF17754">
    <property type="entry name" value="TetR_C_14"/>
    <property type="match status" value="1"/>
</dbReference>
<name>A0A411YKH0_9ACTN</name>
<evidence type="ECO:0000313" key="4">
    <source>
        <dbReference type="Proteomes" id="UP000291469"/>
    </source>
</evidence>
<dbReference type="Proteomes" id="UP000291469">
    <property type="component" value="Chromosome"/>
</dbReference>
<dbReference type="RefSeq" id="WP_131156678.1">
    <property type="nucleotide sequence ID" value="NZ_CP036402.1"/>
</dbReference>
<organism evidence="3 4">
    <name type="scientific">Egibacter rhizosphaerae</name>
    <dbReference type="NCBI Taxonomy" id="1670831"/>
    <lineage>
        <taxon>Bacteria</taxon>
        <taxon>Bacillati</taxon>
        <taxon>Actinomycetota</taxon>
        <taxon>Nitriliruptoria</taxon>
        <taxon>Egibacterales</taxon>
        <taxon>Egibacteraceae</taxon>
        <taxon>Egibacter</taxon>
    </lineage>
</organism>
<feature type="coiled-coil region" evidence="1">
    <location>
        <begin position="134"/>
        <end position="161"/>
    </location>
</feature>
<dbReference type="Gene3D" id="1.10.357.10">
    <property type="entry name" value="Tetracycline Repressor, domain 2"/>
    <property type="match status" value="1"/>
</dbReference>
<evidence type="ECO:0000313" key="3">
    <source>
        <dbReference type="EMBL" id="QBI21686.1"/>
    </source>
</evidence>
<keyword evidence="4" id="KW-1185">Reference proteome</keyword>
<dbReference type="InterPro" id="IPR041347">
    <property type="entry name" value="MftR_C"/>
</dbReference>
<dbReference type="EMBL" id="CP036402">
    <property type="protein sequence ID" value="QBI21686.1"/>
    <property type="molecule type" value="Genomic_DNA"/>
</dbReference>